<dbReference type="OrthoDB" id="7342392at2"/>
<dbReference type="InterPro" id="IPR002734">
    <property type="entry name" value="RibDG_C"/>
</dbReference>
<dbReference type="GO" id="GO:0009231">
    <property type="term" value="P:riboflavin biosynthetic process"/>
    <property type="evidence" value="ECO:0007669"/>
    <property type="project" value="InterPro"/>
</dbReference>
<dbReference type="Gene3D" id="3.40.430.10">
    <property type="entry name" value="Dihydrofolate Reductase, subunit A"/>
    <property type="match status" value="1"/>
</dbReference>
<organism evidence="2 3">
    <name type="scientific">Kocuria rosea subsp. polaris</name>
    <dbReference type="NCBI Taxonomy" id="136273"/>
    <lineage>
        <taxon>Bacteria</taxon>
        <taxon>Bacillati</taxon>
        <taxon>Actinomycetota</taxon>
        <taxon>Actinomycetes</taxon>
        <taxon>Micrococcales</taxon>
        <taxon>Micrococcaceae</taxon>
        <taxon>Kocuria</taxon>
    </lineage>
</organism>
<accession>A0A0W8IPM7</accession>
<proteinExistence type="predicted"/>
<dbReference type="InterPro" id="IPR024072">
    <property type="entry name" value="DHFR-like_dom_sf"/>
</dbReference>
<comment type="caution">
    <text evidence="2">The sequence shown here is derived from an EMBL/GenBank/DDBJ whole genome shotgun (WGS) entry which is preliminary data.</text>
</comment>
<dbReference type="Proteomes" id="UP000053512">
    <property type="component" value="Unassembled WGS sequence"/>
</dbReference>
<dbReference type="SUPFAM" id="SSF53597">
    <property type="entry name" value="Dihydrofolate reductase-like"/>
    <property type="match status" value="1"/>
</dbReference>
<dbReference type="AlphaFoldDB" id="A0A0W8IPM7"/>
<reference evidence="3" key="1">
    <citation type="submission" date="2015-12" db="EMBL/GenBank/DDBJ databases">
        <authorList>
            <person name="Nair G.R."/>
            <person name="Kaur G."/>
            <person name="Mayilraj S."/>
        </authorList>
    </citation>
    <scope>NUCLEOTIDE SEQUENCE [LARGE SCALE GENOMIC DNA]</scope>
    <source>
        <strain evidence="3">CD08_4</strain>
    </source>
</reference>
<dbReference type="STRING" id="136273.GY22_14455"/>
<dbReference type="InterPro" id="IPR050765">
    <property type="entry name" value="Riboflavin_Biosynth_HTPR"/>
</dbReference>
<dbReference type="EMBL" id="LQBK01000003">
    <property type="protein sequence ID" value="KUG61933.1"/>
    <property type="molecule type" value="Genomic_DNA"/>
</dbReference>
<evidence type="ECO:0000259" key="1">
    <source>
        <dbReference type="Pfam" id="PF01872"/>
    </source>
</evidence>
<sequence>MGIVQVDLFLTLDGVYQAPGGPDEDRSGGFELGGWQGAYFDDESGATVGAGIERLDALLLGRRTYDIFAGYWPAHDGDEPIAVKFNAVPKFVVSRTLSAPSWQGTTVLRDVRSEVRALKDRFDEVHVVGSGDLVSTLLREDLVDRLNLLLYPVVLGSGKRLFGHGSVPAAFTLAEPPRAFPKGAVSLVYERAGDPVTGVDVSQPAQ</sequence>
<feature type="domain" description="Bacterial bifunctional deaminase-reductase C-terminal" evidence="1">
    <location>
        <begin position="4"/>
        <end position="172"/>
    </location>
</feature>
<evidence type="ECO:0000313" key="2">
    <source>
        <dbReference type="EMBL" id="KUG61933.1"/>
    </source>
</evidence>
<dbReference type="PANTHER" id="PTHR38011">
    <property type="entry name" value="DIHYDROFOLATE REDUCTASE FAMILY PROTEIN (AFU_ORTHOLOGUE AFUA_8G06820)"/>
    <property type="match status" value="1"/>
</dbReference>
<gene>
    <name evidence="2" type="ORF">AVL61_11485</name>
</gene>
<dbReference type="GO" id="GO:0008703">
    <property type="term" value="F:5-amino-6-(5-phosphoribosylamino)uracil reductase activity"/>
    <property type="evidence" value="ECO:0007669"/>
    <property type="project" value="InterPro"/>
</dbReference>
<dbReference type="RefSeq" id="WP_058872730.1">
    <property type="nucleotide sequence ID" value="NZ_LQBK01000003.1"/>
</dbReference>
<dbReference type="PANTHER" id="PTHR38011:SF2">
    <property type="entry name" value="BIFUNCTIONAL DEAMINASE-REDUCTASE DOMAIN PROTEIN"/>
    <property type="match status" value="1"/>
</dbReference>
<name>A0A0W8IPM7_KOCRO</name>
<dbReference type="Pfam" id="PF01872">
    <property type="entry name" value="RibD_C"/>
    <property type="match status" value="1"/>
</dbReference>
<protein>
    <submittedName>
        <fullName evidence="2">Deaminase</fullName>
    </submittedName>
</protein>
<evidence type="ECO:0000313" key="3">
    <source>
        <dbReference type="Proteomes" id="UP000053512"/>
    </source>
</evidence>